<reference evidence="8" key="1">
    <citation type="submission" date="2020-01" db="EMBL/GenBank/DDBJ databases">
        <authorList>
            <person name="Meier V. D."/>
            <person name="Meier V D."/>
        </authorList>
    </citation>
    <scope>NUCLEOTIDE SEQUENCE</scope>
    <source>
        <strain evidence="8">HLG_WM_MAG_05</strain>
    </source>
</reference>
<gene>
    <name evidence="8" type="ORF">HELGO_WM6113</name>
</gene>
<evidence type="ECO:0000256" key="2">
    <source>
        <dbReference type="ARBA" id="ARBA00022598"/>
    </source>
</evidence>
<evidence type="ECO:0000256" key="5">
    <source>
        <dbReference type="ARBA" id="ARBA00022840"/>
    </source>
</evidence>
<dbReference type="Gene3D" id="3.40.1190.10">
    <property type="entry name" value="Mur-like, catalytic domain"/>
    <property type="match status" value="1"/>
</dbReference>
<keyword evidence="5" id="KW-0067">ATP-binding</keyword>
<dbReference type="EC" id="6.3.2.12" evidence="8"/>
<dbReference type="InterPro" id="IPR036565">
    <property type="entry name" value="Mur-like_cat_sf"/>
</dbReference>
<evidence type="ECO:0000256" key="4">
    <source>
        <dbReference type="ARBA" id="ARBA00022741"/>
    </source>
</evidence>
<dbReference type="EMBL" id="CACVAU010000069">
    <property type="protein sequence ID" value="CAA6823475.1"/>
    <property type="molecule type" value="Genomic_DNA"/>
</dbReference>
<dbReference type="Pfam" id="PF08245">
    <property type="entry name" value="Mur_ligase_M"/>
    <property type="match status" value="1"/>
</dbReference>
<evidence type="ECO:0000256" key="3">
    <source>
        <dbReference type="ARBA" id="ARBA00022723"/>
    </source>
</evidence>
<dbReference type="SUPFAM" id="SSF53623">
    <property type="entry name" value="MurD-like peptide ligases, catalytic domain"/>
    <property type="match status" value="1"/>
</dbReference>
<dbReference type="SUPFAM" id="SSF53244">
    <property type="entry name" value="MurD-like peptide ligases, peptide-binding domain"/>
    <property type="match status" value="1"/>
</dbReference>
<name>A0A6S6TVR9_9BACT</name>
<keyword evidence="3" id="KW-0479">Metal-binding</keyword>
<dbReference type="AlphaFoldDB" id="A0A6S6TVR9"/>
<dbReference type="Gene3D" id="3.90.190.20">
    <property type="entry name" value="Mur ligase, C-terminal domain"/>
    <property type="match status" value="1"/>
</dbReference>
<dbReference type="GO" id="GO:0005737">
    <property type="term" value="C:cytoplasm"/>
    <property type="evidence" value="ECO:0007669"/>
    <property type="project" value="TreeGrafter"/>
</dbReference>
<keyword evidence="4" id="KW-0547">Nucleotide-binding</keyword>
<proteinExistence type="inferred from homology"/>
<comment type="similarity">
    <text evidence="1">Belongs to the folylpolyglutamate synthase family.</text>
</comment>
<dbReference type="InterPro" id="IPR013221">
    <property type="entry name" value="Mur_ligase_cen"/>
</dbReference>
<dbReference type="GO" id="GO:0004326">
    <property type="term" value="F:tetrahydrofolylpolyglutamate synthase activity"/>
    <property type="evidence" value="ECO:0007669"/>
    <property type="project" value="UniProtKB-EC"/>
</dbReference>
<dbReference type="InterPro" id="IPR036615">
    <property type="entry name" value="Mur_ligase_C_dom_sf"/>
</dbReference>
<dbReference type="NCBIfam" id="TIGR01499">
    <property type="entry name" value="folC"/>
    <property type="match status" value="1"/>
</dbReference>
<dbReference type="UniPathway" id="UPA00077">
    <property type="reaction ID" value="UER00157"/>
</dbReference>
<dbReference type="GO" id="GO:0008841">
    <property type="term" value="F:dihydrofolate synthase activity"/>
    <property type="evidence" value="ECO:0007669"/>
    <property type="project" value="UniProtKB-EC"/>
</dbReference>
<dbReference type="EC" id="6.3.2.17" evidence="8"/>
<evidence type="ECO:0000313" key="8">
    <source>
        <dbReference type="EMBL" id="CAA6823475.1"/>
    </source>
</evidence>
<protein>
    <submittedName>
        <fullName evidence="8">Dihydrofolate synthase )</fullName>
        <ecNumber evidence="8">6.3.2.12</ecNumber>
        <ecNumber evidence="8">6.3.2.17</ecNumber>
    </submittedName>
</protein>
<feature type="domain" description="Mur ligase central" evidence="7">
    <location>
        <begin position="44"/>
        <end position="180"/>
    </location>
</feature>
<dbReference type="GO" id="GO:0046872">
    <property type="term" value="F:metal ion binding"/>
    <property type="evidence" value="ECO:0007669"/>
    <property type="project" value="UniProtKB-KW"/>
</dbReference>
<dbReference type="GO" id="GO:0005524">
    <property type="term" value="F:ATP binding"/>
    <property type="evidence" value="ECO:0007669"/>
    <property type="project" value="UniProtKB-KW"/>
</dbReference>
<evidence type="ECO:0000256" key="1">
    <source>
        <dbReference type="ARBA" id="ARBA00008276"/>
    </source>
</evidence>
<keyword evidence="6" id="KW-0460">Magnesium</keyword>
<dbReference type="InterPro" id="IPR001645">
    <property type="entry name" value="Folylpolyglutamate_synth"/>
</dbReference>
<accession>A0A6S6TVR9</accession>
<evidence type="ECO:0000256" key="6">
    <source>
        <dbReference type="ARBA" id="ARBA00022842"/>
    </source>
</evidence>
<sequence>MQDNFFKFIEAKPLYYKKIDYERIHEAYAILKPHIRQPLTIHIVGTNGKGSTGRIMASLLHFSGVGVGHYSSPHIVKFNERIWIKGEDVLDCTLSVAHEKLYRVLGQEMSHALSYFEYTTLLALVVMEEVDVIILEAGLGGEFDATNVCSKALSVITPIGLDHQDFLGESIEEIARTKMNSIEKNFVLSMQVYDEVYAVAKEIVDKKEGILYDVSQWLDTSSTVYQSIKKETEKLAWSTYLFENALSAIYALNILKLNYNLQDLQKVKLFGRYYQFSENIRLDVGHNTLAAQAIIKALIKEKNKPILLYNTLDDKDHVSILKLFKPYVENVEIIEIKTPRAIALNLLTNTLENLDISYEKFDKINPNKSYLAFGSFYVIEALLNKIK</sequence>
<dbReference type="GO" id="GO:0046654">
    <property type="term" value="P:tetrahydrofolate biosynthetic process"/>
    <property type="evidence" value="ECO:0007669"/>
    <property type="project" value="UniProtKB-UniPathway"/>
</dbReference>
<dbReference type="PANTHER" id="PTHR11136">
    <property type="entry name" value="FOLYLPOLYGLUTAMATE SYNTHASE-RELATED"/>
    <property type="match status" value="1"/>
</dbReference>
<dbReference type="PANTHER" id="PTHR11136:SF0">
    <property type="entry name" value="DIHYDROFOLATE SYNTHETASE-RELATED"/>
    <property type="match status" value="1"/>
</dbReference>
<keyword evidence="2 8" id="KW-0436">Ligase</keyword>
<evidence type="ECO:0000259" key="7">
    <source>
        <dbReference type="Pfam" id="PF08245"/>
    </source>
</evidence>
<organism evidence="8">
    <name type="scientific">uncultured Sulfurovum sp</name>
    <dbReference type="NCBI Taxonomy" id="269237"/>
    <lineage>
        <taxon>Bacteria</taxon>
        <taxon>Pseudomonadati</taxon>
        <taxon>Campylobacterota</taxon>
        <taxon>Epsilonproteobacteria</taxon>
        <taxon>Campylobacterales</taxon>
        <taxon>Sulfurovaceae</taxon>
        <taxon>Sulfurovum</taxon>
        <taxon>environmental samples</taxon>
    </lineage>
</organism>